<evidence type="ECO:0000256" key="6">
    <source>
        <dbReference type="ARBA" id="ARBA00048178"/>
    </source>
</evidence>
<keyword evidence="3" id="KW-0547">Nucleotide-binding</keyword>
<organism evidence="8 9">
    <name type="scientific">Kribbella soli</name>
    <dbReference type="NCBI Taxonomy" id="1124743"/>
    <lineage>
        <taxon>Bacteria</taxon>
        <taxon>Bacillati</taxon>
        <taxon>Actinomycetota</taxon>
        <taxon>Actinomycetes</taxon>
        <taxon>Propionibacteriales</taxon>
        <taxon>Kribbellaceae</taxon>
        <taxon>Kribbella</taxon>
    </lineage>
</organism>
<comment type="similarity">
    <text evidence="1">Belongs to the zeta toxin family.</text>
</comment>
<evidence type="ECO:0000313" key="9">
    <source>
        <dbReference type="Proteomes" id="UP000292346"/>
    </source>
</evidence>
<comment type="caution">
    <text evidence="8">The sequence shown here is derived from an EMBL/GenBank/DDBJ whole genome shotgun (WGS) entry which is preliminary data.</text>
</comment>
<dbReference type="Proteomes" id="UP000292346">
    <property type="component" value="Unassembled WGS sequence"/>
</dbReference>
<evidence type="ECO:0000256" key="1">
    <source>
        <dbReference type="ARBA" id="ARBA00009104"/>
    </source>
</evidence>
<keyword evidence="4" id="KW-0067">ATP-binding</keyword>
<dbReference type="InterPro" id="IPR010488">
    <property type="entry name" value="Zeta_toxin_domain"/>
</dbReference>
<dbReference type="OrthoDB" id="4516745at2"/>
<accession>A0A4R0HN76</accession>
<reference evidence="8 9" key="1">
    <citation type="submission" date="2019-02" db="EMBL/GenBank/DDBJ databases">
        <title>Kribbella capetownensis sp. nov. and Kribbella speibonae sp. nov., isolated from soil.</title>
        <authorList>
            <person name="Curtis S.M."/>
            <person name="Norton I."/>
            <person name="Everest G.J."/>
            <person name="Meyers P.R."/>
        </authorList>
    </citation>
    <scope>NUCLEOTIDE SEQUENCE [LARGE SCALE GENOMIC DNA]</scope>
    <source>
        <strain evidence="8 9">KCTC 29219</strain>
    </source>
</reference>
<comment type="catalytic activity">
    <reaction evidence="6">
        <text>UDP-N-acetyl-alpha-D-glucosamine + ATP = UDP-N-acetyl-alpha-D-glucosamine 3'-phosphate + ADP + H(+)</text>
        <dbReference type="Rhea" id="RHEA:32671"/>
        <dbReference type="ChEBI" id="CHEBI:15378"/>
        <dbReference type="ChEBI" id="CHEBI:30616"/>
        <dbReference type="ChEBI" id="CHEBI:57705"/>
        <dbReference type="ChEBI" id="CHEBI:64353"/>
        <dbReference type="ChEBI" id="CHEBI:456216"/>
        <dbReference type="EC" id="2.7.1.176"/>
    </reaction>
</comment>
<gene>
    <name evidence="8" type="ORF">E0H45_05045</name>
</gene>
<dbReference type="EMBL" id="SJJZ01000001">
    <property type="protein sequence ID" value="TCC10682.1"/>
    <property type="molecule type" value="Genomic_DNA"/>
</dbReference>
<dbReference type="GO" id="GO:0005524">
    <property type="term" value="F:ATP binding"/>
    <property type="evidence" value="ECO:0007669"/>
    <property type="project" value="UniProtKB-KW"/>
</dbReference>
<feature type="domain" description="Zeta toxin" evidence="7">
    <location>
        <begin position="44"/>
        <end position="228"/>
    </location>
</feature>
<dbReference type="Pfam" id="PF06414">
    <property type="entry name" value="Zeta_toxin"/>
    <property type="match status" value="1"/>
</dbReference>
<dbReference type="EC" id="2.7.1.176" evidence="2"/>
<evidence type="ECO:0000256" key="2">
    <source>
        <dbReference type="ARBA" id="ARBA00011963"/>
    </source>
</evidence>
<evidence type="ECO:0000259" key="7">
    <source>
        <dbReference type="Pfam" id="PF06414"/>
    </source>
</evidence>
<proteinExistence type="inferred from homology"/>
<dbReference type="InterPro" id="IPR027417">
    <property type="entry name" value="P-loop_NTPase"/>
</dbReference>
<dbReference type="GO" id="GO:0016301">
    <property type="term" value="F:kinase activity"/>
    <property type="evidence" value="ECO:0007669"/>
    <property type="project" value="InterPro"/>
</dbReference>
<name>A0A4R0HN76_9ACTN</name>
<evidence type="ECO:0000313" key="8">
    <source>
        <dbReference type="EMBL" id="TCC10682.1"/>
    </source>
</evidence>
<evidence type="ECO:0000256" key="5">
    <source>
        <dbReference type="ARBA" id="ARBA00032897"/>
    </source>
</evidence>
<evidence type="ECO:0000256" key="4">
    <source>
        <dbReference type="ARBA" id="ARBA00022840"/>
    </source>
</evidence>
<protein>
    <recommendedName>
        <fullName evidence="5">UDP-N-acetylglucosamine kinase</fullName>
        <ecNumber evidence="2">2.7.1.176</ecNumber>
    </recommendedName>
    <alternativeName>
        <fullName evidence="5">UDP-N-acetylglucosamine kinase</fullName>
    </alternativeName>
</protein>
<keyword evidence="9" id="KW-1185">Reference proteome</keyword>
<sequence length="314" mass="34678">MGSSARTTDPMSRMIDAQDRFRLSDADNERIFRERIVPDRIAGTPQEHPTVVFVGGQAGDGKAAITALVKAMLDSPVVLSATALEAYHPRLNEPITDAPTTSDRYVETDGLRWLARAEELVVQQRYDVVIETELVDPEAFATSARAFKAAGYQVEVAILAVHEAVSRLGVLQRHIRALETYGFGRLATQRRHDAGYAGVLQAAEMIDEGDWVDRVAVLRPDGQLVHGNEYDGSWQRSERAADAITWERERTWSVPESRDFLDATSAVERFGLSAPVQWIRDESVEGAKELMALAKPRLDPVAVTLHIAKAGTAF</sequence>
<dbReference type="Gene3D" id="3.40.50.300">
    <property type="entry name" value="P-loop containing nucleotide triphosphate hydrolases"/>
    <property type="match status" value="1"/>
</dbReference>
<dbReference type="AlphaFoldDB" id="A0A4R0HN76"/>
<evidence type="ECO:0000256" key="3">
    <source>
        <dbReference type="ARBA" id="ARBA00022741"/>
    </source>
</evidence>